<dbReference type="EMBL" id="SOSA01000219">
    <property type="protein sequence ID" value="THC94237.1"/>
    <property type="molecule type" value="Genomic_DNA"/>
</dbReference>
<feature type="domain" description="DUF1214" evidence="2">
    <location>
        <begin position="348"/>
        <end position="453"/>
    </location>
</feature>
<comment type="caution">
    <text evidence="4">The sequence shown here is derived from an EMBL/GenBank/DDBJ whole genome shotgun (WGS) entry which is preliminary data.</text>
</comment>
<dbReference type="InterPro" id="IPR037049">
    <property type="entry name" value="DUF1214_C_sf"/>
</dbReference>
<evidence type="ECO:0000256" key="1">
    <source>
        <dbReference type="SAM" id="SignalP"/>
    </source>
</evidence>
<organism evidence="4 5">
    <name type="scientific">Aspergillus tanneri</name>
    <dbReference type="NCBI Taxonomy" id="1220188"/>
    <lineage>
        <taxon>Eukaryota</taxon>
        <taxon>Fungi</taxon>
        <taxon>Dikarya</taxon>
        <taxon>Ascomycota</taxon>
        <taxon>Pezizomycotina</taxon>
        <taxon>Eurotiomycetes</taxon>
        <taxon>Eurotiomycetidae</taxon>
        <taxon>Eurotiales</taxon>
        <taxon>Aspergillaceae</taxon>
        <taxon>Aspergillus</taxon>
        <taxon>Aspergillus subgen. Circumdati</taxon>
    </lineage>
</organism>
<dbReference type="AlphaFoldDB" id="A0A4S3JI51"/>
<dbReference type="Gene3D" id="2.60.120.600">
    <property type="entry name" value="Domain of unknown function DUF1214, C-terminal domain"/>
    <property type="match status" value="1"/>
</dbReference>
<dbReference type="VEuPathDB" id="FungiDB:EYZ11_006288"/>
<keyword evidence="5" id="KW-1185">Reference proteome</keyword>
<name>A0A4S3JI51_9EURO</name>
<dbReference type="InterPro" id="IPR010679">
    <property type="entry name" value="DUF1254"/>
</dbReference>
<evidence type="ECO:0008006" key="6">
    <source>
        <dbReference type="Google" id="ProtNLM"/>
    </source>
</evidence>
<dbReference type="SUPFAM" id="SSF160935">
    <property type="entry name" value="VPA0735-like"/>
    <property type="match status" value="1"/>
</dbReference>
<dbReference type="Pfam" id="PF06742">
    <property type="entry name" value="DUF1214"/>
    <property type="match status" value="1"/>
</dbReference>
<protein>
    <recommendedName>
        <fullName evidence="6">DUF1254 domain-containing protein</fullName>
    </recommendedName>
</protein>
<reference evidence="4 5" key="1">
    <citation type="submission" date="2019-03" db="EMBL/GenBank/DDBJ databases">
        <title>The genome sequence of a newly discovered highly antifungal drug resistant Aspergillus species, Aspergillus tanneri NIH 1004.</title>
        <authorList>
            <person name="Mounaud S."/>
            <person name="Singh I."/>
            <person name="Joardar V."/>
            <person name="Pakala S."/>
            <person name="Pakala S."/>
            <person name="Venepally P."/>
            <person name="Hoover J."/>
            <person name="Nierman W."/>
            <person name="Chung J."/>
            <person name="Losada L."/>
        </authorList>
    </citation>
    <scope>NUCLEOTIDE SEQUENCE [LARGE SCALE GENOMIC DNA]</scope>
    <source>
        <strain evidence="4 5">NIH1004</strain>
    </source>
</reference>
<accession>A0A4S3JI51</accession>
<dbReference type="InterPro" id="IPR037050">
    <property type="entry name" value="DUF1254_sf"/>
</dbReference>
<sequence>MRFLVSSISFLALLTPAISSNPTAVEATKFSLIYGYPLLPFTQWAVPIVSSHYGTNSFKHNRQLSTAADQAVVRPNVDTLYSQAILDLSANDLVIEIPLITHRYWVFPFYDAYGNNYANLGSSHHNIPGRYRIRFANSATEKPGVYLCNQGAKNNSLSNDTCAGYRGFINSPTPYGGIVGRILVKDNGSDIQHVYAIQNQTTLYPVTRWNPDHSFKVPKLTTEFLNGSLSSDIPTRIMQLTARIAPFNPARNFTDQPRVQRMLREAGIHKGQYTPTVGNLTLLAQKALADVKANAAQPGHMGNLKNNWHALNPSDQGDYNMDYKMRSFVASTGYLALVATEVLYPFYGDGSNFSMEPKQAYIITFNNKPPQTEFGFWSLTAYNARQFLVPNPLNRYAVGDRSNLTYADGSLVYGSGSKNESFQILVQSANIPPPQNWTANWLPVPAHGSFSITPTAPRNF</sequence>
<gene>
    <name evidence="4" type="ORF">EYZ11_006288</name>
</gene>
<dbReference type="InterPro" id="IPR010621">
    <property type="entry name" value="DUF1214"/>
</dbReference>
<dbReference type="PANTHER" id="PTHR36509">
    <property type="entry name" value="BLL3101 PROTEIN"/>
    <property type="match status" value="1"/>
</dbReference>
<evidence type="ECO:0000313" key="5">
    <source>
        <dbReference type="Proteomes" id="UP000308092"/>
    </source>
</evidence>
<evidence type="ECO:0000313" key="4">
    <source>
        <dbReference type="EMBL" id="THC94237.1"/>
    </source>
</evidence>
<dbReference type="Proteomes" id="UP000308092">
    <property type="component" value="Unassembled WGS sequence"/>
</dbReference>
<proteinExistence type="predicted"/>
<dbReference type="Gene3D" id="2.60.40.1610">
    <property type="entry name" value="Domain of unknown function DUF1254"/>
    <property type="match status" value="1"/>
</dbReference>
<dbReference type="Pfam" id="PF06863">
    <property type="entry name" value="DUF1254"/>
    <property type="match status" value="1"/>
</dbReference>
<keyword evidence="1" id="KW-0732">Signal</keyword>
<evidence type="ECO:0000259" key="3">
    <source>
        <dbReference type="Pfam" id="PF06863"/>
    </source>
</evidence>
<dbReference type="PANTHER" id="PTHR36509:SF2">
    <property type="entry name" value="BLL3101 PROTEIN"/>
    <property type="match status" value="1"/>
</dbReference>
<feature type="signal peptide" evidence="1">
    <location>
        <begin position="1"/>
        <end position="19"/>
    </location>
</feature>
<feature type="chain" id="PRO_5020359334" description="DUF1254 domain-containing protein" evidence="1">
    <location>
        <begin position="20"/>
        <end position="460"/>
    </location>
</feature>
<evidence type="ECO:0000259" key="2">
    <source>
        <dbReference type="Pfam" id="PF06742"/>
    </source>
</evidence>
<feature type="domain" description="DUF1254" evidence="3">
    <location>
        <begin position="56"/>
        <end position="205"/>
    </location>
</feature>